<dbReference type="InterPro" id="IPR007555">
    <property type="entry name" value="DUF499"/>
</dbReference>
<name>A0A484HM17_9BACT</name>
<sequence length="988" mass="110625">MPTLKPWYKVINPREDLREGRPLDASEFAVHLDHIRDGDAHPDYQDPARFFERTFLTRNLRAVSGEALRRLNGINTEASAIYNMTTQFGGGKTHSLALLYHLATSGDAAKAFMGVQSILQAGRVNEIPKANVGIFVGTRFDVLTGRGGDDGTPPRRTPWGELAWQLGGEASFDLVREHDARGIAPAGDVIRKMIPDDRPALLLIDEVMNYVSPERKTKHAGEMYNFLMKLSEEIAGMNRVVAVVSIPASEMEMGAEDEADYTRLKKMLDRKGKPVIMSAENEMSEIIRRRLFEWDLRTVDPEGRLLLPRDAVNACKEYADWILDNRNQVPNWFTDHAQDAFETTYPFHPMVISVFERKWRELPRFQQTRGVLRLLALWVSHAFQIGFKKAERELLIGMGSAPLGDSQFRTAVFEQLGESRLEGAVATDIAGGKESHAALLDNEAEETLRKACVHQKSATAVFFESNGGQGENRQSATVPELRLAVAGPTIDIGNVETALESLTDRCYYLTLERNSYYFSMMENLNKRYSDRRAGVKEDDVARLTREQVEKVFVDADGLKRVFFPEKSGQIPNQPVVTLVIGQPEKSLRNAPELISELTAMTKGFGASMRIFKSALIWVAPDSSDSMRDDARKFLAWEAIDAEKDMMNLDDGQRRQLSEHLKRARRDLKESVWRSYNKVMLLGKDNALKTIDLGLVTSSSAESPTKLILSKLRQNDEVVKAVSPRFLLKNWPPAKSEWSTKDVRDTFFASPMFPRLLNIEAVKGAISQGVSEGRMAYVSKGKGGYDPFIYKQSLNERDVEISDDFFIITAENAEKHIKPSELTRILVTPEYAQMKPGTKQTFSAKGLDQFGRDFECSNLEWGATGGTINEQGVFKAGEDEGRFLVLVNAMGEKSEVSVSVVREANPAGEETTTFSHRSEQTVKWSGEIPYRKWMNFYTKVLSKLVSAGGLKITVNVESSPEGGLGERETDDIRAALKGLGLNDKIETGK</sequence>
<dbReference type="AlphaFoldDB" id="A0A484HM17"/>
<accession>A0A484HM17</accession>
<dbReference type="Pfam" id="PF04465">
    <property type="entry name" value="DUF499"/>
    <property type="match status" value="1"/>
</dbReference>
<dbReference type="EMBL" id="CAACVI010000052">
    <property type="protein sequence ID" value="VEN75475.1"/>
    <property type="molecule type" value="Genomic_DNA"/>
</dbReference>
<gene>
    <name evidence="1" type="ORF">EPICR_90073</name>
</gene>
<reference evidence="1" key="1">
    <citation type="submission" date="2019-01" db="EMBL/GenBank/DDBJ databases">
        <authorList>
            <consortium name="Genoscope - CEA"/>
            <person name="William W."/>
        </authorList>
    </citation>
    <scope>NUCLEOTIDE SEQUENCE</scope>
    <source>
        <strain evidence="1">CR-1</strain>
    </source>
</reference>
<evidence type="ECO:0000313" key="1">
    <source>
        <dbReference type="EMBL" id="VEN75475.1"/>
    </source>
</evidence>
<organism evidence="1">
    <name type="scientific">uncultured Desulfobacteraceae bacterium</name>
    <dbReference type="NCBI Taxonomy" id="218296"/>
    <lineage>
        <taxon>Bacteria</taxon>
        <taxon>Pseudomonadati</taxon>
        <taxon>Thermodesulfobacteriota</taxon>
        <taxon>Desulfobacteria</taxon>
        <taxon>Desulfobacterales</taxon>
        <taxon>Desulfobacteraceae</taxon>
        <taxon>environmental samples</taxon>
    </lineage>
</organism>
<protein>
    <submittedName>
        <fullName evidence="1">Uncharacterized protein</fullName>
    </submittedName>
</protein>
<proteinExistence type="predicted"/>